<keyword evidence="1" id="KW-0808">Transferase</keyword>
<dbReference type="Proteomes" id="UP000050465">
    <property type="component" value="Unassembled WGS sequence"/>
</dbReference>
<dbReference type="InterPro" id="IPR005331">
    <property type="entry name" value="Sulfotransferase"/>
</dbReference>
<sequence length="264" mass="30178">MRVLNYATQTYGPLPNNPDHRFASSYALQFYASNAIYTFIPKNACSTLRLSLAIANGCIESTADFNWIHQNNQTFRADLPSLITASYTFTVLRCPYARLASVYLDKIVGRDLDAWNLLDLLKREIEIEALTFERFILSLTRPPIRRGNIHWRPQVDFLVYKQYDDYFCLEQFPTAITTLQEKINLTIVDARPLTRHGIDGLTLLYEGNFATTPPDEIRALKAAGQCPAPKALYTDKLIDVVSQHYKADLELYSQLFGTENLMFS</sequence>
<dbReference type="GO" id="GO:0016020">
    <property type="term" value="C:membrane"/>
    <property type="evidence" value="ECO:0007669"/>
    <property type="project" value="InterPro"/>
</dbReference>
<evidence type="ECO:0000313" key="1">
    <source>
        <dbReference type="EMBL" id="KPQ36070.1"/>
    </source>
</evidence>
<reference evidence="1 2" key="1">
    <citation type="submission" date="2015-09" db="EMBL/GenBank/DDBJ databases">
        <title>Identification and resolution of microdiversity through metagenomic sequencing of parallel consortia.</title>
        <authorList>
            <person name="Nelson W.C."/>
            <person name="Romine M.F."/>
            <person name="Lindemann S.R."/>
        </authorList>
    </citation>
    <scope>NUCLEOTIDE SEQUENCE [LARGE SCALE GENOMIC DNA]</scope>
    <source>
        <strain evidence="1">Ana</strain>
    </source>
</reference>
<gene>
    <name evidence="1" type="ORF">HLUCCA11_07615</name>
</gene>
<proteinExistence type="predicted"/>
<organism evidence="1 2">
    <name type="scientific">Phormidesmis priestleyi Ana</name>
    <dbReference type="NCBI Taxonomy" id="1666911"/>
    <lineage>
        <taxon>Bacteria</taxon>
        <taxon>Bacillati</taxon>
        <taxon>Cyanobacteriota</taxon>
        <taxon>Cyanophyceae</taxon>
        <taxon>Leptolyngbyales</taxon>
        <taxon>Leptolyngbyaceae</taxon>
        <taxon>Phormidesmis</taxon>
    </lineage>
</organism>
<protein>
    <submittedName>
        <fullName evidence="1">Sulfotransferase family</fullName>
    </submittedName>
</protein>
<name>A0A0P7ZRM0_9CYAN</name>
<dbReference type="EMBL" id="LJZR01000008">
    <property type="protein sequence ID" value="KPQ36070.1"/>
    <property type="molecule type" value="Genomic_DNA"/>
</dbReference>
<dbReference type="GO" id="GO:0008146">
    <property type="term" value="F:sulfotransferase activity"/>
    <property type="evidence" value="ECO:0007669"/>
    <property type="project" value="InterPro"/>
</dbReference>
<dbReference type="AlphaFoldDB" id="A0A0P7ZRM0"/>
<evidence type="ECO:0000313" key="2">
    <source>
        <dbReference type="Proteomes" id="UP000050465"/>
    </source>
</evidence>
<accession>A0A0P7ZRM0</accession>
<comment type="caution">
    <text evidence="1">The sequence shown here is derived from an EMBL/GenBank/DDBJ whole genome shotgun (WGS) entry which is preliminary data.</text>
</comment>
<dbReference type="Pfam" id="PF03567">
    <property type="entry name" value="Sulfotransfer_2"/>
    <property type="match status" value="1"/>
</dbReference>